<accession>A0A8D8A4L5</accession>
<keyword evidence="1 6" id="KW-0479">Metal-binding</keyword>
<dbReference type="PROSITE" id="PS51915">
    <property type="entry name" value="ZAD"/>
    <property type="match status" value="1"/>
</dbReference>
<evidence type="ECO:0000256" key="6">
    <source>
        <dbReference type="PROSITE-ProRule" id="PRU01263"/>
    </source>
</evidence>
<feature type="binding site" evidence="6">
    <location>
        <position position="58"/>
    </location>
    <ligand>
        <name>Zn(2+)</name>
        <dbReference type="ChEBI" id="CHEBI:29105"/>
    </ligand>
</feature>
<sequence>MANTSLMSPIMCRVCMKSDCPLFSPYEPSPGGYLPFDLIASLAQVEINRDDGLPQMICSSCLNDLEITNKLITTCKDSDSQLRQRLSADKGKFSPHEYHVIEAINEVEVINESEESDDAVSVPDAPIELLDIDDIIEEETFDSDEPIIQDDINTSFHVDDLILTDPVVQTFDGHRTQCCGCAEKFDTFEQLELHSNECHIPERAISGPVPVGLIECTICYQLFSGTSYLDSRHQLPAFRDRLVSAEFPEVVQCCSCETLCSGSEEMRQHSSLHLDEKVPDDPTKPFECEFCFKRFNLQTRLVTHQRFSFSYKKYVKTKRRGCAATKKRNEIERKTAGRKCCGCSAKFPSEDSLKQHSQMHHELYRRNQPDRNNPFECEICFRQFPTAARLEQHKMVPYARVHQCKLCERSFVSALLLARHVQSHSGKPGEGGRVQERSGPEVQCDECGQMLKNKHYLKRHRKCQHSQEKVFSCSICHRKFKWKHTLSVHLRVHTNERPFSCSYCERKFAHLTDKNRHELTHSGQFPLRCSVCDKGFPAGRRKQLDKHMQLHEAGEDYPLRCRFCDRTFTKLFLRDRHQAAHVASETE</sequence>
<evidence type="ECO:0000256" key="5">
    <source>
        <dbReference type="PROSITE-ProRule" id="PRU00042"/>
    </source>
</evidence>
<protein>
    <submittedName>
        <fullName evidence="9">Zinc finger protein 624</fullName>
    </submittedName>
</protein>
<feature type="domain" description="C2H2-type" evidence="7">
    <location>
        <begin position="375"/>
        <end position="402"/>
    </location>
</feature>
<evidence type="ECO:0000256" key="1">
    <source>
        <dbReference type="ARBA" id="ARBA00022723"/>
    </source>
</evidence>
<dbReference type="PANTHER" id="PTHR24379">
    <property type="entry name" value="KRAB AND ZINC FINGER DOMAIN-CONTAINING"/>
    <property type="match status" value="1"/>
</dbReference>
<evidence type="ECO:0000256" key="3">
    <source>
        <dbReference type="ARBA" id="ARBA00022771"/>
    </source>
</evidence>
<keyword evidence="4 6" id="KW-0862">Zinc</keyword>
<feature type="domain" description="C2H2-type" evidence="7">
    <location>
        <begin position="442"/>
        <end position="470"/>
    </location>
</feature>
<feature type="domain" description="C2H2-type" evidence="7">
    <location>
        <begin position="499"/>
        <end position="526"/>
    </location>
</feature>
<dbReference type="SUPFAM" id="SSF57716">
    <property type="entry name" value="Glucocorticoid receptor-like (DNA-binding domain)"/>
    <property type="match status" value="1"/>
</dbReference>
<feature type="binding site" evidence="6">
    <location>
        <position position="61"/>
    </location>
    <ligand>
        <name>Zn(2+)</name>
        <dbReference type="ChEBI" id="CHEBI:29105"/>
    </ligand>
</feature>
<dbReference type="EMBL" id="HBUE01012756">
    <property type="protein sequence ID" value="CAG6449239.1"/>
    <property type="molecule type" value="Transcribed_RNA"/>
</dbReference>
<dbReference type="SUPFAM" id="SSF57667">
    <property type="entry name" value="beta-beta-alpha zinc fingers"/>
    <property type="match status" value="4"/>
</dbReference>
<dbReference type="SMART" id="SM00355">
    <property type="entry name" value="ZnF_C2H2"/>
    <property type="match status" value="11"/>
</dbReference>
<dbReference type="InterPro" id="IPR013087">
    <property type="entry name" value="Znf_C2H2_type"/>
</dbReference>
<dbReference type="InterPro" id="IPR036236">
    <property type="entry name" value="Znf_C2H2_sf"/>
</dbReference>
<dbReference type="Pfam" id="PF00096">
    <property type="entry name" value="zf-C2H2"/>
    <property type="match status" value="1"/>
</dbReference>
<evidence type="ECO:0000256" key="4">
    <source>
        <dbReference type="ARBA" id="ARBA00022833"/>
    </source>
</evidence>
<feature type="domain" description="C2H2-type" evidence="7">
    <location>
        <begin position="286"/>
        <end position="313"/>
    </location>
</feature>
<dbReference type="PROSITE" id="PS50157">
    <property type="entry name" value="ZINC_FINGER_C2H2_2"/>
    <property type="match status" value="7"/>
</dbReference>
<dbReference type="AlphaFoldDB" id="A0A8D8A4L5"/>
<feature type="domain" description="C2H2-type" evidence="7">
    <location>
        <begin position="402"/>
        <end position="429"/>
    </location>
</feature>
<keyword evidence="2" id="KW-0677">Repeat</keyword>
<dbReference type="Pfam" id="PF07776">
    <property type="entry name" value="zf-AD"/>
    <property type="match status" value="1"/>
</dbReference>
<evidence type="ECO:0000256" key="2">
    <source>
        <dbReference type="ARBA" id="ARBA00022737"/>
    </source>
</evidence>
<dbReference type="Gene3D" id="3.30.160.60">
    <property type="entry name" value="Classic Zinc Finger"/>
    <property type="match status" value="6"/>
</dbReference>
<organism evidence="9">
    <name type="scientific">Culex pipiens</name>
    <name type="common">House mosquito</name>
    <dbReference type="NCBI Taxonomy" id="7175"/>
    <lineage>
        <taxon>Eukaryota</taxon>
        <taxon>Metazoa</taxon>
        <taxon>Ecdysozoa</taxon>
        <taxon>Arthropoda</taxon>
        <taxon>Hexapoda</taxon>
        <taxon>Insecta</taxon>
        <taxon>Pterygota</taxon>
        <taxon>Neoptera</taxon>
        <taxon>Endopterygota</taxon>
        <taxon>Diptera</taxon>
        <taxon>Nematocera</taxon>
        <taxon>Culicoidea</taxon>
        <taxon>Culicidae</taxon>
        <taxon>Culicinae</taxon>
        <taxon>Culicini</taxon>
        <taxon>Culex</taxon>
        <taxon>Culex</taxon>
    </lineage>
</organism>
<evidence type="ECO:0000259" key="7">
    <source>
        <dbReference type="PROSITE" id="PS50157"/>
    </source>
</evidence>
<feature type="binding site" evidence="6">
    <location>
        <position position="15"/>
    </location>
    <ligand>
        <name>Zn(2+)</name>
        <dbReference type="ChEBI" id="CHEBI:29105"/>
    </ligand>
</feature>
<dbReference type="Gene3D" id="3.40.1800.20">
    <property type="match status" value="1"/>
</dbReference>
<evidence type="ECO:0000259" key="8">
    <source>
        <dbReference type="PROSITE" id="PS51915"/>
    </source>
</evidence>
<dbReference type="SMART" id="SM00868">
    <property type="entry name" value="zf-AD"/>
    <property type="match status" value="1"/>
</dbReference>
<feature type="domain" description="C2H2-type" evidence="7">
    <location>
        <begin position="471"/>
        <end position="498"/>
    </location>
</feature>
<dbReference type="InterPro" id="IPR012934">
    <property type="entry name" value="Znf_AD"/>
</dbReference>
<feature type="domain" description="C2H2-type" evidence="7">
    <location>
        <begin position="559"/>
        <end position="586"/>
    </location>
</feature>
<keyword evidence="3 5" id="KW-0863">Zinc-finger</keyword>
<dbReference type="GO" id="GO:0005634">
    <property type="term" value="C:nucleus"/>
    <property type="evidence" value="ECO:0007669"/>
    <property type="project" value="InterPro"/>
</dbReference>
<proteinExistence type="predicted"/>
<evidence type="ECO:0000313" key="9">
    <source>
        <dbReference type="EMBL" id="CAG6449239.1"/>
    </source>
</evidence>
<name>A0A8D8A4L5_CULPI</name>
<reference evidence="9" key="1">
    <citation type="submission" date="2021-05" db="EMBL/GenBank/DDBJ databases">
        <authorList>
            <person name="Alioto T."/>
            <person name="Alioto T."/>
            <person name="Gomez Garrido J."/>
        </authorList>
    </citation>
    <scope>NUCLEOTIDE SEQUENCE</scope>
</reference>
<dbReference type="PANTHER" id="PTHR24379:SF121">
    <property type="entry name" value="C2H2-TYPE DOMAIN-CONTAINING PROTEIN"/>
    <property type="match status" value="1"/>
</dbReference>
<dbReference type="GO" id="GO:0008270">
    <property type="term" value="F:zinc ion binding"/>
    <property type="evidence" value="ECO:0007669"/>
    <property type="project" value="UniProtKB-UniRule"/>
</dbReference>
<feature type="domain" description="ZAD" evidence="8">
    <location>
        <begin position="10"/>
        <end position="85"/>
    </location>
</feature>
<dbReference type="PROSITE" id="PS00028">
    <property type="entry name" value="ZINC_FINGER_C2H2_1"/>
    <property type="match status" value="7"/>
</dbReference>
<feature type="binding site" evidence="6">
    <location>
        <position position="12"/>
    </location>
    <ligand>
        <name>Zn(2+)</name>
        <dbReference type="ChEBI" id="CHEBI:29105"/>
    </ligand>
</feature>